<dbReference type="NCBIfam" id="NF033707">
    <property type="entry name" value="T9SS_sortase"/>
    <property type="match status" value="1"/>
</dbReference>
<dbReference type="SUPFAM" id="SSF52129">
    <property type="entry name" value="Caspase-like"/>
    <property type="match status" value="1"/>
</dbReference>
<dbReference type="CDD" id="cd02258">
    <property type="entry name" value="Peptidase_C25_N"/>
    <property type="match status" value="1"/>
</dbReference>
<dbReference type="AlphaFoldDB" id="Q2PY26"/>
<dbReference type="GO" id="GO:0006508">
    <property type="term" value="P:proteolysis"/>
    <property type="evidence" value="ECO:0007669"/>
    <property type="project" value="InterPro"/>
</dbReference>
<sequence length="1148" mass="125700">MMSHMNKTPIFSPRHGLCLLIMTMLCSFSAQAQLSHSALSQGDWAEVSVPNEAIWRLSGSDLATLGLPGTAWTSTNIGVWGLPAGLLPEANAMSRSVDLISLPIWVDDGGDGSFDSGDHLYFYGQLPQITIYDTTKQDFVVQRHHYADVQTYFVTSTEGGRRVALTQLQPQSNDTINRHRYINRHEEDNVNLVGGGRQWFGEIFDFVLSRQIDLGLGALDANSMAKFTMRAVARSTTSSTGMTLETGMGQVGSINMQLVSASSHANYVDDARGDWTQAGNGVNAWGMVQVDFDRSNDPSATAWLDYLDVKADAPMDWVKYHAALRWLPVDDSVRVFCMKNASAQALPKAWDVTDPAHVRERQGAVVGNDFLWNMPLDSARTVMVFTPYLAPTPTLGSMVANQDIRAWGQTDYVIVAPEHMLIEAERLAQFHRDRGLTVQAVDVQHVYNEFSGGVQDLTAIKDMMRMLWSNASSPSDKPEYLLLFGDCSYDMKGRLSPDQNQIPAFQSQASFSLYSSFVTDDYLGFMDDNEGIQLTRKTLDLCIGRMTVNTLSEAKSVVDKVIAYSDPSQSLGDWRKKVLFVSDDADAGWEPLLTTIPDRIAERLDTLYPFLDVEKIYSDSYVQQSSAGSQSYPGVRQDLLQNINDGNLVTTYVGHGGEVGWSSENILQLADVTAFSNGAKLPLFVTITCEFSRLDDPLRTSAGEELLMNPQGGAIALLSTTRVIYVDAGAMLSDSIFHTIFEKEDNRYRTFGQILRSAKNSTNRSDKLRFTLLGDPALRLNVPEHDIVIDSLNGLVLPAVSGLNDTLKALSQVRISGHIQEGLSGQVMSTFNGRLKLILFDKAQHRQTLRNDGQGPAINFNTWDNAAYRGDVDVADGQFTATWFMPLDIALQVGKGRLSLYADNGLIDASGSDGRLLVGGINTSAPLDTSGPSIEVFIGNTGFIDGGITGPDPLGLVRLSDPSGINVVGNGIGHDLMGALDGDWNQAFSMNSRFEADPNTYQSGQATWPFNDLLDGSHVFAVRAWDSYNNVSVAEVNFYVVSRDQLVLGDLRIYPNPGRGPFHLDLEHNASGDSLKVTCQILSASGAAVYESSWEGVPQASVLQPMVWDGRGGKGQMLPAGWYVVRMDVTRLSDGQKAAAADRLILLN</sequence>
<evidence type="ECO:0000256" key="2">
    <source>
        <dbReference type="SAM" id="SignalP"/>
    </source>
</evidence>
<reference evidence="4" key="1">
    <citation type="journal article" date="2006" name="Appl. Environ. Microbiol.">
        <title>Comparative genomics of DNA fragments from six Antarctic marine planktonic bacteria.</title>
        <authorList>
            <person name="Grzymski J.J."/>
            <person name="Carter B.J."/>
            <person name="DeLong E.F."/>
            <person name="Feldman R.A."/>
            <person name="Ghadiri A."/>
            <person name="Murray A.E."/>
        </authorList>
    </citation>
    <scope>NUCLEOTIDE SEQUENCE</scope>
</reference>
<name>Q2PY26_9BACT</name>
<accession>Q2PY26</accession>
<dbReference type="EMBL" id="DQ295241">
    <property type="protein sequence ID" value="ABC25401.1"/>
    <property type="molecule type" value="Genomic_DNA"/>
</dbReference>
<evidence type="ECO:0000259" key="3">
    <source>
        <dbReference type="Pfam" id="PF01364"/>
    </source>
</evidence>
<dbReference type="MEROPS" id="C25.004"/>
<protein>
    <submittedName>
        <fullName evidence="4">Fjo24, putative</fullName>
    </submittedName>
</protein>
<dbReference type="InterPro" id="IPR029030">
    <property type="entry name" value="Caspase-like_dom_sf"/>
</dbReference>
<evidence type="ECO:0000313" key="4">
    <source>
        <dbReference type="EMBL" id="ABC25401.1"/>
    </source>
</evidence>
<dbReference type="Gene3D" id="3.40.50.1460">
    <property type="match status" value="1"/>
</dbReference>
<evidence type="ECO:0000256" key="1">
    <source>
        <dbReference type="ARBA" id="ARBA00022729"/>
    </source>
</evidence>
<dbReference type="Pfam" id="PF01364">
    <property type="entry name" value="Peptidase_C25"/>
    <property type="match status" value="1"/>
</dbReference>
<feature type="signal peptide" evidence="2">
    <location>
        <begin position="1"/>
        <end position="32"/>
    </location>
</feature>
<dbReference type="InterPro" id="IPR001769">
    <property type="entry name" value="Gingipain"/>
</dbReference>
<dbReference type="InterPro" id="IPR029031">
    <property type="entry name" value="Gingipain_N_sf"/>
</dbReference>
<dbReference type="GO" id="GO:0008234">
    <property type="term" value="F:cysteine-type peptidase activity"/>
    <property type="evidence" value="ECO:0007669"/>
    <property type="project" value="InterPro"/>
</dbReference>
<organism evidence="4">
    <name type="scientific">uncultured marine bacterium Ant39E11</name>
    <dbReference type="NCBI Taxonomy" id="360427"/>
    <lineage>
        <taxon>Bacteria</taxon>
        <taxon>environmental samples</taxon>
    </lineage>
</organism>
<dbReference type="Gene3D" id="2.60.40.4070">
    <property type="match status" value="1"/>
</dbReference>
<feature type="chain" id="PRO_5004213973" evidence="2">
    <location>
        <begin position="33"/>
        <end position="1148"/>
    </location>
</feature>
<keyword evidence="1 2" id="KW-0732">Signal</keyword>
<proteinExistence type="predicted"/>
<dbReference type="Gene3D" id="3.40.50.10390">
    <property type="entry name" value="Gingipain r, domain 1"/>
    <property type="match status" value="1"/>
</dbReference>
<feature type="domain" description="Gingipain" evidence="3">
    <location>
        <begin position="412"/>
        <end position="780"/>
    </location>
</feature>